<dbReference type="EMBL" id="JBHSBW010000004">
    <property type="protein sequence ID" value="MFC4209937.1"/>
    <property type="molecule type" value="Genomic_DNA"/>
</dbReference>
<evidence type="ECO:0000256" key="3">
    <source>
        <dbReference type="ARBA" id="ARBA00022737"/>
    </source>
</evidence>
<dbReference type="PANTHER" id="PTHR23416">
    <property type="entry name" value="SIALIC ACID SYNTHASE-RELATED"/>
    <property type="match status" value="1"/>
</dbReference>
<organism evidence="5 6">
    <name type="scientific">Pedobacter lithocola</name>
    <dbReference type="NCBI Taxonomy" id="1908239"/>
    <lineage>
        <taxon>Bacteria</taxon>
        <taxon>Pseudomonadati</taxon>
        <taxon>Bacteroidota</taxon>
        <taxon>Sphingobacteriia</taxon>
        <taxon>Sphingobacteriales</taxon>
        <taxon>Sphingobacteriaceae</taxon>
        <taxon>Pedobacter</taxon>
    </lineage>
</organism>
<dbReference type="CDD" id="cd04647">
    <property type="entry name" value="LbH_MAT_like"/>
    <property type="match status" value="1"/>
</dbReference>
<comment type="similarity">
    <text evidence="1">Belongs to the transferase hexapeptide repeat family.</text>
</comment>
<dbReference type="InterPro" id="IPR001451">
    <property type="entry name" value="Hexapep"/>
</dbReference>
<keyword evidence="2 5" id="KW-0808">Transferase</keyword>
<dbReference type="PROSITE" id="PS00101">
    <property type="entry name" value="HEXAPEP_TRANSFERASES"/>
    <property type="match status" value="1"/>
</dbReference>
<evidence type="ECO:0000313" key="5">
    <source>
        <dbReference type="EMBL" id="MFC4209937.1"/>
    </source>
</evidence>
<dbReference type="Pfam" id="PF00132">
    <property type="entry name" value="Hexapep"/>
    <property type="match status" value="1"/>
</dbReference>
<name>A0ABV8P6Q7_9SPHI</name>
<gene>
    <name evidence="5" type="ORF">ACFOWA_02010</name>
</gene>
<dbReference type="Proteomes" id="UP001595789">
    <property type="component" value="Unassembled WGS sequence"/>
</dbReference>
<proteinExistence type="inferred from homology"/>
<dbReference type="PANTHER" id="PTHR23416:SF23">
    <property type="entry name" value="ACETYLTRANSFERASE C18B11.09C-RELATED"/>
    <property type="match status" value="1"/>
</dbReference>
<reference evidence="6" key="1">
    <citation type="journal article" date="2019" name="Int. J. Syst. Evol. Microbiol.">
        <title>The Global Catalogue of Microorganisms (GCM) 10K type strain sequencing project: providing services to taxonomists for standard genome sequencing and annotation.</title>
        <authorList>
            <consortium name="The Broad Institute Genomics Platform"/>
            <consortium name="The Broad Institute Genome Sequencing Center for Infectious Disease"/>
            <person name="Wu L."/>
            <person name="Ma J."/>
        </authorList>
    </citation>
    <scope>NUCLEOTIDE SEQUENCE [LARGE SCALE GENOMIC DNA]</scope>
    <source>
        <strain evidence="6">CCM 8691</strain>
    </source>
</reference>
<dbReference type="RefSeq" id="WP_378981258.1">
    <property type="nucleotide sequence ID" value="NZ_JBHSBW010000004.1"/>
</dbReference>
<dbReference type="InterPro" id="IPR018357">
    <property type="entry name" value="Hexapep_transf_CS"/>
</dbReference>
<comment type="caution">
    <text evidence="5">The sequence shown here is derived from an EMBL/GenBank/DDBJ whole genome shotgun (WGS) entry which is preliminary data.</text>
</comment>
<dbReference type="SUPFAM" id="SSF51161">
    <property type="entry name" value="Trimeric LpxA-like enzymes"/>
    <property type="match status" value="1"/>
</dbReference>
<dbReference type="InterPro" id="IPR011004">
    <property type="entry name" value="Trimer_LpxA-like_sf"/>
</dbReference>
<keyword evidence="4 5" id="KW-0012">Acyltransferase</keyword>
<keyword evidence="6" id="KW-1185">Reference proteome</keyword>
<evidence type="ECO:0000256" key="1">
    <source>
        <dbReference type="ARBA" id="ARBA00007274"/>
    </source>
</evidence>
<dbReference type="EC" id="2.3.1.-" evidence="5"/>
<accession>A0ABV8P6Q7</accession>
<dbReference type="Gene3D" id="2.160.10.10">
    <property type="entry name" value="Hexapeptide repeat proteins"/>
    <property type="match status" value="1"/>
</dbReference>
<evidence type="ECO:0000256" key="2">
    <source>
        <dbReference type="ARBA" id="ARBA00022679"/>
    </source>
</evidence>
<dbReference type="InterPro" id="IPR051159">
    <property type="entry name" value="Hexapeptide_acetyltransf"/>
</dbReference>
<keyword evidence="3" id="KW-0677">Repeat</keyword>
<evidence type="ECO:0000313" key="6">
    <source>
        <dbReference type="Proteomes" id="UP001595789"/>
    </source>
</evidence>
<dbReference type="GO" id="GO:0016746">
    <property type="term" value="F:acyltransferase activity"/>
    <property type="evidence" value="ECO:0007669"/>
    <property type="project" value="UniProtKB-KW"/>
</dbReference>
<evidence type="ECO:0000256" key="4">
    <source>
        <dbReference type="ARBA" id="ARBA00023315"/>
    </source>
</evidence>
<sequence length="183" mass="19771">MIIIDLITKIKFDKNADRLGPDIPFTHWRLYFKKLMLKICKKKFKYFSDTAEFRAGAYAVCCSKISIGKRVVIRPGTMLFASPGDNGRGIIIEDDVLVGSGVHCYTGNHTFKNLNIPIIDQGHDESKEVVLRKGCWIGANAILLAGVIIGENSVVAAGSVVTKSIPGGVVVAGVPAKIIKSIG</sequence>
<protein>
    <submittedName>
        <fullName evidence="5">Acyltransferase</fullName>
        <ecNumber evidence="5">2.3.1.-</ecNumber>
    </submittedName>
</protein>